<feature type="compositionally biased region" description="Basic and acidic residues" evidence="1">
    <location>
        <begin position="249"/>
        <end position="264"/>
    </location>
</feature>
<feature type="compositionally biased region" description="Polar residues" evidence="1">
    <location>
        <begin position="126"/>
        <end position="147"/>
    </location>
</feature>
<feature type="compositionally biased region" description="Basic and acidic residues" evidence="1">
    <location>
        <begin position="191"/>
        <end position="219"/>
    </location>
</feature>
<dbReference type="OrthoDB" id="25179at2759"/>
<comment type="caution">
    <text evidence="2">The sequence shown here is derived from an EMBL/GenBank/DDBJ whole genome shotgun (WGS) entry which is preliminary data.</text>
</comment>
<feature type="compositionally biased region" description="Low complexity" evidence="1">
    <location>
        <begin position="109"/>
        <end position="125"/>
    </location>
</feature>
<dbReference type="EMBL" id="CAAALY010287679">
    <property type="protein sequence ID" value="VEL43982.1"/>
    <property type="molecule type" value="Genomic_DNA"/>
</dbReference>
<dbReference type="AlphaFoldDB" id="A0A3S5CVV0"/>
<gene>
    <name evidence="2" type="ORF">PXEA_LOCUS37422</name>
</gene>
<feature type="compositionally biased region" description="Acidic residues" evidence="1">
    <location>
        <begin position="220"/>
        <end position="248"/>
    </location>
</feature>
<protein>
    <submittedName>
        <fullName evidence="2">Uncharacterized protein</fullName>
    </submittedName>
</protein>
<evidence type="ECO:0000313" key="2">
    <source>
        <dbReference type="EMBL" id="VEL43982.1"/>
    </source>
</evidence>
<dbReference type="Proteomes" id="UP000784294">
    <property type="component" value="Unassembled WGS sequence"/>
</dbReference>
<feature type="region of interest" description="Disordered" evidence="1">
    <location>
        <begin position="104"/>
        <end position="288"/>
    </location>
</feature>
<name>A0A3S5CVV0_9PLAT</name>
<evidence type="ECO:0000256" key="1">
    <source>
        <dbReference type="SAM" id="MobiDB-lite"/>
    </source>
</evidence>
<sequence>MCERDPPFFVTLTILSVDQFMFNFGTWDSQAPVLDARLHALLVSSLRPAGSSLTLSSSATAVAASESFASVYEPATGLLCTCASDCASLASGFVMADPPEWHHYEVSQHQHQQQQQHQHQHQQQQEDQNWCQDTYRPQEQTSRSLLSKRQEKAAAPCQTPAQAFLTSGDGDGHGNGEQLMKPVRWPARTVDATDTRSERSEVEANEKKANLKEEEKKEAEVEDGQGDADDDADDDDDDDDDVGDDADEEAARETRIVRLREGKSRGLRRRSPKPAGDEEGQRSPGFSRGRIVACLQRFTQWSPNTEKQLHRSTYVRQTRIISRVRHEANHHCNIYEEKLGFEESLIS</sequence>
<proteinExistence type="predicted"/>
<organism evidence="2 3">
    <name type="scientific">Protopolystoma xenopodis</name>
    <dbReference type="NCBI Taxonomy" id="117903"/>
    <lineage>
        <taxon>Eukaryota</taxon>
        <taxon>Metazoa</taxon>
        <taxon>Spiralia</taxon>
        <taxon>Lophotrochozoa</taxon>
        <taxon>Platyhelminthes</taxon>
        <taxon>Monogenea</taxon>
        <taxon>Polyopisthocotylea</taxon>
        <taxon>Polystomatidea</taxon>
        <taxon>Polystomatidae</taxon>
        <taxon>Protopolystoma</taxon>
    </lineage>
</organism>
<accession>A0A3S5CVV0</accession>
<reference evidence="2" key="1">
    <citation type="submission" date="2018-11" db="EMBL/GenBank/DDBJ databases">
        <authorList>
            <consortium name="Pathogen Informatics"/>
        </authorList>
    </citation>
    <scope>NUCLEOTIDE SEQUENCE</scope>
</reference>
<keyword evidence="3" id="KW-1185">Reference proteome</keyword>
<evidence type="ECO:0000313" key="3">
    <source>
        <dbReference type="Proteomes" id="UP000784294"/>
    </source>
</evidence>
<dbReference type="SUPFAM" id="SSF81995">
    <property type="entry name" value="beta-sandwich domain of Sec23/24"/>
    <property type="match status" value="1"/>
</dbReference>